<dbReference type="Proteomes" id="UP000008177">
    <property type="component" value="Unplaced contigs"/>
</dbReference>
<proteinExistence type="predicted"/>
<sequence>MAMGSGTSLGLGRSFDHGIFYWPIGDDGEHGDSREDVDCGGGVERGLGRADLS</sequence>
<evidence type="ECO:0000256" key="1">
    <source>
        <dbReference type="SAM" id="MobiDB-lite"/>
    </source>
</evidence>
<name>G2Y818_BOTF4</name>
<protein>
    <submittedName>
        <fullName evidence="2">Uncharacterized protein</fullName>
    </submittedName>
</protein>
<organism evidence="2 3">
    <name type="scientific">Botryotinia fuckeliana (strain T4)</name>
    <name type="common">Noble rot fungus</name>
    <name type="synonym">Botrytis cinerea</name>
    <dbReference type="NCBI Taxonomy" id="999810"/>
    <lineage>
        <taxon>Eukaryota</taxon>
        <taxon>Fungi</taxon>
        <taxon>Dikarya</taxon>
        <taxon>Ascomycota</taxon>
        <taxon>Pezizomycotina</taxon>
        <taxon>Leotiomycetes</taxon>
        <taxon>Helotiales</taxon>
        <taxon>Sclerotiniaceae</taxon>
        <taxon>Botrytis</taxon>
    </lineage>
</organism>
<dbReference type="HOGENOM" id="CLU_3068396_0_0_1"/>
<dbReference type="InParanoid" id="G2Y818"/>
<dbReference type="AlphaFoldDB" id="G2Y818"/>
<accession>G2Y818</accession>
<evidence type="ECO:0000313" key="3">
    <source>
        <dbReference type="Proteomes" id="UP000008177"/>
    </source>
</evidence>
<dbReference type="EMBL" id="FQ790296">
    <property type="protein sequence ID" value="CCD48746.1"/>
    <property type="molecule type" value="Genomic_DNA"/>
</dbReference>
<evidence type="ECO:0000313" key="2">
    <source>
        <dbReference type="EMBL" id="CCD48746.1"/>
    </source>
</evidence>
<feature type="region of interest" description="Disordered" evidence="1">
    <location>
        <begin position="30"/>
        <end position="53"/>
    </location>
</feature>
<gene>
    <name evidence="2" type="ORF">BofuT4_P033880.1</name>
</gene>
<reference evidence="3" key="1">
    <citation type="journal article" date="2011" name="PLoS Genet.">
        <title>Genomic analysis of the necrotrophic fungal pathogens Sclerotinia sclerotiorum and Botrytis cinerea.</title>
        <authorList>
            <person name="Amselem J."/>
            <person name="Cuomo C.A."/>
            <person name="van Kan J.A."/>
            <person name="Viaud M."/>
            <person name="Benito E.P."/>
            <person name="Couloux A."/>
            <person name="Coutinho P.M."/>
            <person name="de Vries R.P."/>
            <person name="Dyer P.S."/>
            <person name="Fillinger S."/>
            <person name="Fournier E."/>
            <person name="Gout L."/>
            <person name="Hahn M."/>
            <person name="Kohn L."/>
            <person name="Lapalu N."/>
            <person name="Plummer K.M."/>
            <person name="Pradier J.M."/>
            <person name="Quevillon E."/>
            <person name="Sharon A."/>
            <person name="Simon A."/>
            <person name="ten Have A."/>
            <person name="Tudzynski B."/>
            <person name="Tudzynski P."/>
            <person name="Wincker P."/>
            <person name="Andrew M."/>
            <person name="Anthouard V."/>
            <person name="Beever R.E."/>
            <person name="Beffa R."/>
            <person name="Benoit I."/>
            <person name="Bouzid O."/>
            <person name="Brault B."/>
            <person name="Chen Z."/>
            <person name="Choquer M."/>
            <person name="Collemare J."/>
            <person name="Cotton P."/>
            <person name="Danchin E.G."/>
            <person name="Da Silva C."/>
            <person name="Gautier A."/>
            <person name="Giraud C."/>
            <person name="Giraud T."/>
            <person name="Gonzalez C."/>
            <person name="Grossetete S."/>
            <person name="Guldener U."/>
            <person name="Henrissat B."/>
            <person name="Howlett B.J."/>
            <person name="Kodira C."/>
            <person name="Kretschmer M."/>
            <person name="Lappartient A."/>
            <person name="Leroch M."/>
            <person name="Levis C."/>
            <person name="Mauceli E."/>
            <person name="Neuveglise C."/>
            <person name="Oeser B."/>
            <person name="Pearson M."/>
            <person name="Poulain J."/>
            <person name="Poussereau N."/>
            <person name="Quesneville H."/>
            <person name="Rascle C."/>
            <person name="Schumacher J."/>
            <person name="Segurens B."/>
            <person name="Sexton A."/>
            <person name="Silva E."/>
            <person name="Sirven C."/>
            <person name="Soanes D.M."/>
            <person name="Talbot N.J."/>
            <person name="Templeton M."/>
            <person name="Yandava C."/>
            <person name="Yarden O."/>
            <person name="Zeng Q."/>
            <person name="Rollins J.A."/>
            <person name="Lebrun M.H."/>
            <person name="Dickman M."/>
        </authorList>
    </citation>
    <scope>NUCLEOTIDE SEQUENCE [LARGE SCALE GENOMIC DNA]</scope>
    <source>
        <strain evidence="3">T4</strain>
    </source>
</reference>